<keyword evidence="4" id="KW-1185">Reference proteome</keyword>
<dbReference type="InterPro" id="IPR009057">
    <property type="entry name" value="Homeodomain-like_sf"/>
</dbReference>
<dbReference type="OrthoDB" id="269226at2"/>
<feature type="domain" description="Tc1-like transposase DDE" evidence="2">
    <location>
        <begin position="174"/>
        <end position="318"/>
    </location>
</feature>
<dbReference type="InterPro" id="IPR052702">
    <property type="entry name" value="MscS-like_channel"/>
</dbReference>
<evidence type="ECO:0000256" key="1">
    <source>
        <dbReference type="SAM" id="MobiDB-lite"/>
    </source>
</evidence>
<dbReference type="Pfam" id="PF13358">
    <property type="entry name" value="DDE_3"/>
    <property type="match status" value="1"/>
</dbReference>
<dbReference type="GO" id="GO:0003676">
    <property type="term" value="F:nucleic acid binding"/>
    <property type="evidence" value="ECO:0007669"/>
    <property type="project" value="InterPro"/>
</dbReference>
<dbReference type="EMBL" id="CP036291">
    <property type="protein sequence ID" value="QDU89519.1"/>
    <property type="molecule type" value="Genomic_DNA"/>
</dbReference>
<dbReference type="PANTHER" id="PTHR30347:SF1">
    <property type="entry name" value="MECHANOSENSITIVE CHANNEL MSCK"/>
    <property type="match status" value="1"/>
</dbReference>
<sequence>MRVAVAITLTDDERKTLMKWSRGRSTPMRLVKRAQVVLLAAAGKTNLEISHEVGMARRPVGVWRKRFAEGRLAAIEKDAPRPGRPSPERDSLTRRILEATTQTKPKHATHWSTRSLAAELGVSDARVARVWRAHGLQPHRVKTFKVSNDPDFAEKVHDVVGLYLNPPEHAIVLSVDEKTQVQALDRTQRGLPIHPGRCGTMTHDYKRHGTTTLFAALNVAEGVVIDKCMKRHRHQEWIAFLKEIDARTPAGLDLHLIADNYATHKHPKVQSWLKRHPRFHMHFIPTSSSWLNLVERFFAELTNKRLRRGTFRSVPQLIKAIKQYVEDHNNHAKGLRWTATAEEILAKVRRARATLDKVTSD</sequence>
<organism evidence="3 4">
    <name type="scientific">Pirellulimonas nuda</name>
    <dbReference type="NCBI Taxonomy" id="2528009"/>
    <lineage>
        <taxon>Bacteria</taxon>
        <taxon>Pseudomonadati</taxon>
        <taxon>Planctomycetota</taxon>
        <taxon>Planctomycetia</taxon>
        <taxon>Pirellulales</taxon>
        <taxon>Lacipirellulaceae</taxon>
        <taxon>Pirellulimonas</taxon>
    </lineage>
</organism>
<proteinExistence type="predicted"/>
<dbReference type="SUPFAM" id="SSF46689">
    <property type="entry name" value="Homeodomain-like"/>
    <property type="match status" value="1"/>
</dbReference>
<dbReference type="RefSeq" id="WP_145286228.1">
    <property type="nucleotide sequence ID" value="NZ_CP036291.1"/>
</dbReference>
<dbReference type="InterPro" id="IPR047655">
    <property type="entry name" value="Transpos_IS630-like"/>
</dbReference>
<dbReference type="Proteomes" id="UP000317429">
    <property type="component" value="Chromosome"/>
</dbReference>
<dbReference type="InterPro" id="IPR038717">
    <property type="entry name" value="Tc1-like_DDE_dom"/>
</dbReference>
<dbReference type="Pfam" id="PF13565">
    <property type="entry name" value="HTH_32"/>
    <property type="match status" value="1"/>
</dbReference>
<dbReference type="SUPFAM" id="SSF53098">
    <property type="entry name" value="Ribonuclease H-like"/>
    <property type="match status" value="1"/>
</dbReference>
<dbReference type="InterPro" id="IPR012337">
    <property type="entry name" value="RNaseH-like_sf"/>
</dbReference>
<dbReference type="InterPro" id="IPR036397">
    <property type="entry name" value="RNaseH_sf"/>
</dbReference>
<feature type="region of interest" description="Disordered" evidence="1">
    <location>
        <begin position="74"/>
        <end position="94"/>
    </location>
</feature>
<dbReference type="KEGG" id="pnd:Pla175_29110"/>
<evidence type="ECO:0000313" key="4">
    <source>
        <dbReference type="Proteomes" id="UP000317429"/>
    </source>
</evidence>
<dbReference type="PANTHER" id="PTHR30347">
    <property type="entry name" value="POTASSIUM CHANNEL RELATED"/>
    <property type="match status" value="1"/>
</dbReference>
<dbReference type="NCBIfam" id="NF033545">
    <property type="entry name" value="transpos_IS630"/>
    <property type="match status" value="1"/>
</dbReference>
<accession>A0A518DDH1</accession>
<evidence type="ECO:0000313" key="3">
    <source>
        <dbReference type="EMBL" id="QDU89519.1"/>
    </source>
</evidence>
<gene>
    <name evidence="3" type="ORF">Pla175_29110</name>
</gene>
<dbReference type="Gene3D" id="3.30.420.10">
    <property type="entry name" value="Ribonuclease H-like superfamily/Ribonuclease H"/>
    <property type="match status" value="1"/>
</dbReference>
<reference evidence="3 4" key="1">
    <citation type="submission" date="2019-02" db="EMBL/GenBank/DDBJ databases">
        <title>Deep-cultivation of Planctomycetes and their phenomic and genomic characterization uncovers novel biology.</title>
        <authorList>
            <person name="Wiegand S."/>
            <person name="Jogler M."/>
            <person name="Boedeker C."/>
            <person name="Pinto D."/>
            <person name="Vollmers J."/>
            <person name="Rivas-Marin E."/>
            <person name="Kohn T."/>
            <person name="Peeters S.H."/>
            <person name="Heuer A."/>
            <person name="Rast P."/>
            <person name="Oberbeckmann S."/>
            <person name="Bunk B."/>
            <person name="Jeske O."/>
            <person name="Meyerdierks A."/>
            <person name="Storesund J.E."/>
            <person name="Kallscheuer N."/>
            <person name="Luecker S."/>
            <person name="Lage O.M."/>
            <person name="Pohl T."/>
            <person name="Merkel B.J."/>
            <person name="Hornburger P."/>
            <person name="Mueller R.-W."/>
            <person name="Bruemmer F."/>
            <person name="Labrenz M."/>
            <person name="Spormann A.M."/>
            <person name="Op den Camp H."/>
            <person name="Overmann J."/>
            <person name="Amann R."/>
            <person name="Jetten M.S.M."/>
            <person name="Mascher T."/>
            <person name="Medema M.H."/>
            <person name="Devos D.P."/>
            <person name="Kaster A.-K."/>
            <person name="Ovreas L."/>
            <person name="Rohde M."/>
            <person name="Galperin M.Y."/>
            <person name="Jogler C."/>
        </authorList>
    </citation>
    <scope>NUCLEOTIDE SEQUENCE [LARGE SCALE GENOMIC DNA]</scope>
    <source>
        <strain evidence="3 4">Pla175</strain>
    </source>
</reference>
<dbReference type="AlphaFoldDB" id="A0A518DDH1"/>
<name>A0A518DDH1_9BACT</name>
<evidence type="ECO:0000259" key="2">
    <source>
        <dbReference type="Pfam" id="PF13358"/>
    </source>
</evidence>
<protein>
    <submittedName>
        <fullName evidence="3">Integrase core domain protein</fullName>
    </submittedName>
</protein>